<evidence type="ECO:0000313" key="3">
    <source>
        <dbReference type="Proteomes" id="UP000464178"/>
    </source>
</evidence>
<dbReference type="KEGG" id="gms:SOIL9_03020"/>
<dbReference type="SUPFAM" id="SSF54523">
    <property type="entry name" value="Pili subunits"/>
    <property type="match status" value="1"/>
</dbReference>
<protein>
    <recommendedName>
        <fullName evidence="1">DUF1559 domain-containing protein</fullName>
    </recommendedName>
</protein>
<dbReference type="InterPro" id="IPR011453">
    <property type="entry name" value="DUF1559"/>
</dbReference>
<dbReference type="RefSeq" id="WP_162671568.1">
    <property type="nucleotide sequence ID" value="NZ_LR593886.1"/>
</dbReference>
<dbReference type="AlphaFoldDB" id="A0A6P2DB62"/>
<dbReference type="EMBL" id="LR593886">
    <property type="protein sequence ID" value="VTR98356.1"/>
    <property type="molecule type" value="Genomic_DNA"/>
</dbReference>
<evidence type="ECO:0000313" key="2">
    <source>
        <dbReference type="EMBL" id="VTR98356.1"/>
    </source>
</evidence>
<dbReference type="PANTHER" id="PTHR30093">
    <property type="entry name" value="GENERAL SECRETION PATHWAY PROTEIN G"/>
    <property type="match status" value="1"/>
</dbReference>
<proteinExistence type="predicted"/>
<dbReference type="NCBIfam" id="TIGR02532">
    <property type="entry name" value="IV_pilin_GFxxxE"/>
    <property type="match status" value="1"/>
</dbReference>
<gene>
    <name evidence="2" type="ORF">SOIL9_03020</name>
</gene>
<feature type="domain" description="DUF1559" evidence="1">
    <location>
        <begin position="29"/>
        <end position="125"/>
    </location>
</feature>
<evidence type="ECO:0000259" key="1">
    <source>
        <dbReference type="Pfam" id="PF07596"/>
    </source>
</evidence>
<keyword evidence="3" id="KW-1185">Reference proteome</keyword>
<dbReference type="Gene3D" id="3.30.700.10">
    <property type="entry name" value="Glycoprotein, Type 4 Pilin"/>
    <property type="match status" value="1"/>
</dbReference>
<accession>A0A6P2DB62</accession>
<dbReference type="InterPro" id="IPR012902">
    <property type="entry name" value="N_methyl_site"/>
</dbReference>
<dbReference type="Proteomes" id="UP000464178">
    <property type="component" value="Chromosome"/>
</dbReference>
<reference evidence="2 3" key="1">
    <citation type="submission" date="2019-05" db="EMBL/GenBank/DDBJ databases">
        <authorList>
            <consortium name="Science for Life Laboratories"/>
        </authorList>
    </citation>
    <scope>NUCLEOTIDE SEQUENCE [LARGE SCALE GENOMIC DNA]</scope>
    <source>
        <strain evidence="2">Soil9</strain>
    </source>
</reference>
<dbReference type="InterPro" id="IPR045584">
    <property type="entry name" value="Pilin-like"/>
</dbReference>
<dbReference type="PANTHER" id="PTHR30093:SF2">
    <property type="entry name" value="TYPE II SECRETION SYSTEM PROTEIN H"/>
    <property type="match status" value="1"/>
</dbReference>
<sequence length="226" mass="24699">MRRGASLIELLVVIAIIAILIGLMLPAIQRVRAAANNTVCRNNLRQIGLGLHMYHDAHKTLPFGRLCPAPWKDGKDQRRLTCNPANTYTGATETWWCPYDNRTGATVTTALPGYTPAGSVTPFVENSLRVFRCPDASDRNFGSPTNGGSFQICYAINPDVGGKKLTEVGGGLLVFEHDDLPSCRSAADHFTMWPTDTATQAARHAPKRHMDKANQLFYDGSVPYGP</sequence>
<organism evidence="2 3">
    <name type="scientific">Gemmata massiliana</name>
    <dbReference type="NCBI Taxonomy" id="1210884"/>
    <lineage>
        <taxon>Bacteria</taxon>
        <taxon>Pseudomonadati</taxon>
        <taxon>Planctomycetota</taxon>
        <taxon>Planctomycetia</taxon>
        <taxon>Gemmatales</taxon>
        <taxon>Gemmataceae</taxon>
        <taxon>Gemmata</taxon>
    </lineage>
</organism>
<dbReference type="Pfam" id="PF07596">
    <property type="entry name" value="SBP_bac_10"/>
    <property type="match status" value="1"/>
</dbReference>
<dbReference type="Pfam" id="PF07963">
    <property type="entry name" value="N_methyl"/>
    <property type="match status" value="1"/>
</dbReference>
<name>A0A6P2DB62_9BACT</name>